<dbReference type="AlphaFoldDB" id="C8VXT0"/>
<feature type="region of interest" description="Disordered" evidence="1">
    <location>
        <begin position="47"/>
        <end position="77"/>
    </location>
</feature>
<evidence type="ECO:0000256" key="1">
    <source>
        <dbReference type="SAM" id="MobiDB-lite"/>
    </source>
</evidence>
<dbReference type="RefSeq" id="WP_015757442.1">
    <property type="nucleotide sequence ID" value="NC_013216.1"/>
</dbReference>
<evidence type="ECO:0000313" key="3">
    <source>
        <dbReference type="EMBL" id="ACV62736.1"/>
    </source>
</evidence>
<dbReference type="Pfam" id="PF21814">
    <property type="entry name" value="DUF6883"/>
    <property type="match status" value="1"/>
</dbReference>
<dbReference type="Proteomes" id="UP000002217">
    <property type="component" value="Chromosome"/>
</dbReference>
<dbReference type="KEGG" id="dae:Dtox_1892"/>
<accession>C8VXT0</accession>
<protein>
    <recommendedName>
        <fullName evidence="2">DUF6883 domain-containing protein</fullName>
    </recommendedName>
</protein>
<dbReference type="InterPro" id="IPR049250">
    <property type="entry name" value="DUF6883"/>
</dbReference>
<organism evidence="3 4">
    <name type="scientific">Desulfofarcimen acetoxidans (strain ATCC 49208 / DSM 771 / KCTC 5769 / VKM B-1644 / 5575)</name>
    <name type="common">Desulfotomaculum acetoxidans</name>
    <dbReference type="NCBI Taxonomy" id="485916"/>
    <lineage>
        <taxon>Bacteria</taxon>
        <taxon>Bacillati</taxon>
        <taxon>Bacillota</taxon>
        <taxon>Clostridia</taxon>
        <taxon>Eubacteriales</taxon>
        <taxon>Peptococcaceae</taxon>
        <taxon>Desulfofarcimen</taxon>
    </lineage>
</organism>
<reference evidence="3 4" key="1">
    <citation type="journal article" date="2009" name="Stand. Genomic Sci.">
        <title>Complete genome sequence of Desulfotomaculum acetoxidans type strain (5575).</title>
        <authorList>
            <person name="Spring S."/>
            <person name="Lapidus A."/>
            <person name="Schroder M."/>
            <person name="Gleim D."/>
            <person name="Sims D."/>
            <person name="Meincke L."/>
            <person name="Glavina Del Rio T."/>
            <person name="Tice H."/>
            <person name="Copeland A."/>
            <person name="Cheng J.F."/>
            <person name="Lucas S."/>
            <person name="Chen F."/>
            <person name="Nolan M."/>
            <person name="Bruce D."/>
            <person name="Goodwin L."/>
            <person name="Pitluck S."/>
            <person name="Ivanova N."/>
            <person name="Mavromatis K."/>
            <person name="Mikhailova N."/>
            <person name="Pati A."/>
            <person name="Chen A."/>
            <person name="Palaniappan K."/>
            <person name="Land M."/>
            <person name="Hauser L."/>
            <person name="Chang Y.J."/>
            <person name="Jeffries C.D."/>
            <person name="Chain P."/>
            <person name="Saunders E."/>
            <person name="Brettin T."/>
            <person name="Detter J.C."/>
            <person name="Goker M."/>
            <person name="Bristow J."/>
            <person name="Eisen J.A."/>
            <person name="Markowitz V."/>
            <person name="Hugenholtz P."/>
            <person name="Kyrpides N.C."/>
            <person name="Klenk H.P."/>
            <person name="Han C."/>
        </authorList>
    </citation>
    <scope>NUCLEOTIDE SEQUENCE [LARGE SCALE GENOMIC DNA]</scope>
    <source>
        <strain evidence="4">ATCC 49208 / DSM 771 / VKM B-1644</strain>
    </source>
</reference>
<dbReference type="EMBL" id="CP001720">
    <property type="protein sequence ID" value="ACV62736.1"/>
    <property type="molecule type" value="Genomic_DNA"/>
</dbReference>
<sequence>MRRVKQKISFLLILVFLVNLLLPGVGALATESTNEFVVPGGNEQNLISPDASNWGNQTSTSESNANSNSQLNSSNEEKITNEILEDVDKSNSIIETQYYQAISQAIINAATKIAQSNGWNALVRWANKYGDKASRIVTIAGIRALGPSSPYVTSDKVRYLLTDPGKYKGFNKLGYTLKNFNSLKDLAYKQGKGLGKSGWIEDKYGYKYTLARTITGPNGIKGRVTTCWQCDWGTRTPRFITGWAEPFK</sequence>
<dbReference type="HOGENOM" id="CLU_1118758_0_0_9"/>
<evidence type="ECO:0000313" key="4">
    <source>
        <dbReference type="Proteomes" id="UP000002217"/>
    </source>
</evidence>
<keyword evidence="4" id="KW-1185">Reference proteome</keyword>
<proteinExistence type="predicted"/>
<feature type="compositionally biased region" description="Low complexity" evidence="1">
    <location>
        <begin position="56"/>
        <end position="74"/>
    </location>
</feature>
<feature type="domain" description="DUF6883" evidence="2">
    <location>
        <begin position="166"/>
        <end position="243"/>
    </location>
</feature>
<name>C8VXT0_DESAS</name>
<evidence type="ECO:0000259" key="2">
    <source>
        <dbReference type="Pfam" id="PF21814"/>
    </source>
</evidence>
<dbReference type="OrthoDB" id="9794742at2"/>
<gene>
    <name evidence="3" type="ordered locus">Dtox_1892</name>
</gene>